<name>A0A3B5Y7C7_WHEAT</name>
<reference evidence="3" key="1">
    <citation type="submission" date="2018-08" db="EMBL/GenBank/DDBJ databases">
        <authorList>
            <person name="Rossello M."/>
        </authorList>
    </citation>
    <scope>NUCLEOTIDE SEQUENCE [LARGE SCALE GENOMIC DNA]</scope>
    <source>
        <strain evidence="3">cv. Chinese Spring</strain>
    </source>
</reference>
<dbReference type="EnsemblPlants" id="TraesCS1A02G434600.1">
    <property type="protein sequence ID" value="TraesCS1A02G434600.1.cds1"/>
    <property type="gene ID" value="TraesCS1A02G434600"/>
</dbReference>
<dbReference type="Gramene" id="TraesCS1A02G434600.1">
    <property type="protein sequence ID" value="TraesCS1A02G434600.1.cds1"/>
    <property type="gene ID" value="TraesCS1A02G434600"/>
</dbReference>
<keyword evidence="4" id="KW-1185">Reference proteome</keyword>
<evidence type="ECO:0000256" key="1">
    <source>
        <dbReference type="ARBA" id="ARBA00022737"/>
    </source>
</evidence>
<evidence type="ECO:0000313" key="4">
    <source>
        <dbReference type="Proteomes" id="UP000019116"/>
    </source>
</evidence>
<sequence>MAPASKAAPLLMTHSAHPGHVLKLFAGSSPFQCDGCRQYSDDERWYRCEPCDYDLHVCCALLRTYLTHPLFPGRIFTFLHRPPSAPGYSCRFCDGCGDLVLGFVYHNAERQLDLHPQCASLPTVLAGEERMPILSEEAPVRGNCGLCGQGKNGRRGRFWCYRFNYADGEPAYVHVACLMELRDQGTLQSAPSRRSGRFLRFCKIALTVARVAHAVTTMDPVGFVTAVAGHP</sequence>
<proteinExistence type="predicted"/>
<dbReference type="Gramene" id="TraesCS1A03G1055900.1">
    <property type="protein sequence ID" value="TraesCS1A03G1055900.1.CDS1"/>
    <property type="gene ID" value="TraesCS1A03G1055900"/>
</dbReference>
<keyword evidence="1" id="KW-0677">Repeat</keyword>
<dbReference type="OrthoDB" id="664025at2759"/>
<dbReference type="AlphaFoldDB" id="A0A3B5Y7C7"/>
<dbReference type="Pfam" id="PF03107">
    <property type="entry name" value="C1_2"/>
    <property type="match status" value="1"/>
</dbReference>
<dbReference type="Proteomes" id="UP000019116">
    <property type="component" value="Chromosome 1A"/>
</dbReference>
<dbReference type="OMA" id="LHENCAN"/>
<evidence type="ECO:0000313" key="3">
    <source>
        <dbReference type="EnsemblPlants" id="TraesCS1A02G434600.1.cds1"/>
    </source>
</evidence>
<dbReference type="PANTHER" id="PTHR46477">
    <property type="entry name" value="CYSTEINE/HISTIDINE-RICH C1 DOMAIN FAMILY PROTEIN"/>
    <property type="match status" value="1"/>
</dbReference>
<dbReference type="InterPro" id="IPR004146">
    <property type="entry name" value="DC1"/>
</dbReference>
<organism evidence="3">
    <name type="scientific">Triticum aestivum</name>
    <name type="common">Wheat</name>
    <dbReference type="NCBI Taxonomy" id="4565"/>
    <lineage>
        <taxon>Eukaryota</taxon>
        <taxon>Viridiplantae</taxon>
        <taxon>Streptophyta</taxon>
        <taxon>Embryophyta</taxon>
        <taxon>Tracheophyta</taxon>
        <taxon>Spermatophyta</taxon>
        <taxon>Magnoliopsida</taxon>
        <taxon>Liliopsida</taxon>
        <taxon>Poales</taxon>
        <taxon>Poaceae</taxon>
        <taxon>BOP clade</taxon>
        <taxon>Pooideae</taxon>
        <taxon>Triticodae</taxon>
        <taxon>Triticeae</taxon>
        <taxon>Triticinae</taxon>
        <taxon>Triticum</taxon>
    </lineage>
</organism>
<dbReference type="PANTHER" id="PTHR46477:SF16">
    <property type="entry name" value="DC1 DOMAIN-CONTAINING PROTEIN"/>
    <property type="match status" value="1"/>
</dbReference>
<protein>
    <recommendedName>
        <fullName evidence="2">DC1 domain-containing protein</fullName>
    </recommendedName>
</protein>
<reference evidence="3" key="2">
    <citation type="submission" date="2018-10" db="UniProtKB">
        <authorList>
            <consortium name="EnsemblPlants"/>
        </authorList>
    </citation>
    <scope>IDENTIFICATION</scope>
</reference>
<accession>A0A3B5Y7C7</accession>
<dbReference type="InterPro" id="IPR046349">
    <property type="entry name" value="C1-like_sf"/>
</dbReference>
<feature type="domain" description="DC1" evidence="2">
    <location>
        <begin position="16"/>
        <end position="60"/>
    </location>
</feature>
<evidence type="ECO:0000259" key="2">
    <source>
        <dbReference type="Pfam" id="PF03107"/>
    </source>
</evidence>
<dbReference type="SUPFAM" id="SSF57889">
    <property type="entry name" value="Cysteine-rich domain"/>
    <property type="match status" value="1"/>
</dbReference>